<evidence type="ECO:0000313" key="3">
    <source>
        <dbReference type="Proteomes" id="UP000824243"/>
    </source>
</evidence>
<dbReference type="AlphaFoldDB" id="A0A9D1VV77"/>
<keyword evidence="1" id="KW-0472">Membrane</keyword>
<reference evidence="2" key="1">
    <citation type="journal article" date="2021" name="PeerJ">
        <title>Extensive microbial diversity within the chicken gut microbiome revealed by metagenomics and culture.</title>
        <authorList>
            <person name="Gilroy R."/>
            <person name="Ravi A."/>
            <person name="Getino M."/>
            <person name="Pursley I."/>
            <person name="Horton D.L."/>
            <person name="Alikhan N.F."/>
            <person name="Baker D."/>
            <person name="Gharbi K."/>
            <person name="Hall N."/>
            <person name="Watson M."/>
            <person name="Adriaenssens E.M."/>
            <person name="Foster-Nyarko E."/>
            <person name="Jarju S."/>
            <person name="Secka A."/>
            <person name="Antonio M."/>
            <person name="Oren A."/>
            <person name="Chaudhuri R.R."/>
            <person name="La Ragione R."/>
            <person name="Hildebrand F."/>
            <person name="Pallen M.J."/>
        </authorList>
    </citation>
    <scope>NUCLEOTIDE SEQUENCE</scope>
    <source>
        <strain evidence="2">ChiSjej5B23-15282</strain>
    </source>
</reference>
<proteinExistence type="predicted"/>
<organism evidence="2 3">
    <name type="scientific">Candidatus Mediterraneibacter caccavium</name>
    <dbReference type="NCBI Taxonomy" id="2838661"/>
    <lineage>
        <taxon>Bacteria</taxon>
        <taxon>Bacillati</taxon>
        <taxon>Bacillota</taxon>
        <taxon>Clostridia</taxon>
        <taxon>Lachnospirales</taxon>
        <taxon>Lachnospiraceae</taxon>
        <taxon>Mediterraneibacter</taxon>
    </lineage>
</organism>
<accession>A0A9D1VV77</accession>
<feature type="transmembrane region" description="Helical" evidence="1">
    <location>
        <begin position="74"/>
        <end position="92"/>
    </location>
</feature>
<evidence type="ECO:0000313" key="2">
    <source>
        <dbReference type="EMBL" id="HIX47616.1"/>
    </source>
</evidence>
<comment type="caution">
    <text evidence="2">The sequence shown here is derived from an EMBL/GenBank/DDBJ whole genome shotgun (WGS) entry which is preliminary data.</text>
</comment>
<gene>
    <name evidence="2" type="ORF">H9981_01125</name>
</gene>
<reference evidence="2" key="2">
    <citation type="submission" date="2021-04" db="EMBL/GenBank/DDBJ databases">
        <authorList>
            <person name="Gilroy R."/>
        </authorList>
    </citation>
    <scope>NUCLEOTIDE SEQUENCE</scope>
    <source>
        <strain evidence="2">ChiSjej5B23-15282</strain>
    </source>
</reference>
<dbReference type="Proteomes" id="UP000824243">
    <property type="component" value="Unassembled WGS sequence"/>
</dbReference>
<dbReference type="EMBL" id="DXFA01000018">
    <property type="protein sequence ID" value="HIX47616.1"/>
    <property type="molecule type" value="Genomic_DNA"/>
</dbReference>
<sequence length="98" mass="10787">NVLRKGIDYLVYFPEDMTSVGDKDIRIEFIGLYRGEITVKGSIVEKQADSPVDQNAAAEGNKAVDTGIRDSYEGYVLAILSSIFLMGVAVTVRTKKKK</sequence>
<name>A0A9D1VV77_9FIRM</name>
<keyword evidence="1" id="KW-0812">Transmembrane</keyword>
<keyword evidence="1" id="KW-1133">Transmembrane helix</keyword>
<protein>
    <submittedName>
        <fullName evidence="2">Uncharacterized protein</fullName>
    </submittedName>
</protein>
<feature type="non-terminal residue" evidence="2">
    <location>
        <position position="1"/>
    </location>
</feature>
<evidence type="ECO:0000256" key="1">
    <source>
        <dbReference type="SAM" id="Phobius"/>
    </source>
</evidence>